<dbReference type="Proteomes" id="UP000541535">
    <property type="component" value="Unassembled WGS sequence"/>
</dbReference>
<sequence>MKVERKQIVAAALDLLNEVGVDKLSTRLLAERLGVQQPALYWHFKNKRALLDAMNLEIMERAHQRTLPQADEDWRSFLGENARSFRRALLAYRDGARLHAGSEPVPDTLPALDAQLRFICEAGMDMGDAIDLLVTISHYVVGCVLEEQADHPDPATLDESVLAYPQLAAAMQRYRQRSPDQHFEAGLALILNGAA</sequence>
<comment type="caution">
    <text evidence="8">The sequence shown here is derived from an EMBL/GenBank/DDBJ whole genome shotgun (WGS) entry which is preliminary data.</text>
</comment>
<dbReference type="Gene3D" id="1.10.10.60">
    <property type="entry name" value="Homeodomain-like"/>
    <property type="match status" value="1"/>
</dbReference>
<evidence type="ECO:0000313" key="9">
    <source>
        <dbReference type="Proteomes" id="UP000541535"/>
    </source>
</evidence>
<proteinExistence type="predicted"/>
<organism evidence="8 9">
    <name type="scientific">Pseudoduganella violacea</name>
    <dbReference type="NCBI Taxonomy" id="1715466"/>
    <lineage>
        <taxon>Bacteria</taxon>
        <taxon>Pseudomonadati</taxon>
        <taxon>Pseudomonadota</taxon>
        <taxon>Betaproteobacteria</taxon>
        <taxon>Burkholderiales</taxon>
        <taxon>Oxalobacteraceae</taxon>
        <taxon>Telluria group</taxon>
        <taxon>Pseudoduganella</taxon>
    </lineage>
</organism>
<dbReference type="Gene3D" id="1.10.357.10">
    <property type="entry name" value="Tetracycline Repressor, domain 2"/>
    <property type="match status" value="1"/>
</dbReference>
<dbReference type="InterPro" id="IPR050109">
    <property type="entry name" value="HTH-type_TetR-like_transc_reg"/>
</dbReference>
<dbReference type="PRINTS" id="PR00400">
    <property type="entry name" value="TETREPRESSOR"/>
</dbReference>
<dbReference type="SUPFAM" id="SSF48498">
    <property type="entry name" value="Tetracyclin repressor-like, C-terminal domain"/>
    <property type="match status" value="1"/>
</dbReference>
<accession>A0A7W5BAB5</accession>
<dbReference type="InterPro" id="IPR004111">
    <property type="entry name" value="Repressor_TetR_C"/>
</dbReference>
<evidence type="ECO:0000256" key="5">
    <source>
        <dbReference type="ARBA" id="ARBA00023163"/>
    </source>
</evidence>
<dbReference type="InterPro" id="IPR009057">
    <property type="entry name" value="Homeodomain-like_sf"/>
</dbReference>
<evidence type="ECO:0000256" key="1">
    <source>
        <dbReference type="ARBA" id="ARBA00002856"/>
    </source>
</evidence>
<protein>
    <submittedName>
        <fullName evidence="8">TetR/AcrR family tetracycline transcriptional repressor</fullName>
    </submittedName>
</protein>
<evidence type="ECO:0000256" key="3">
    <source>
        <dbReference type="ARBA" id="ARBA00023015"/>
    </source>
</evidence>
<dbReference type="GO" id="GO:0045892">
    <property type="term" value="P:negative regulation of DNA-templated transcription"/>
    <property type="evidence" value="ECO:0007669"/>
    <property type="project" value="InterPro"/>
</dbReference>
<dbReference type="PANTHER" id="PTHR30055:SF151">
    <property type="entry name" value="TRANSCRIPTIONAL REGULATORY PROTEIN"/>
    <property type="match status" value="1"/>
</dbReference>
<dbReference type="SUPFAM" id="SSF46689">
    <property type="entry name" value="Homeodomain-like"/>
    <property type="match status" value="1"/>
</dbReference>
<evidence type="ECO:0000259" key="7">
    <source>
        <dbReference type="PROSITE" id="PS50977"/>
    </source>
</evidence>
<keyword evidence="4 6" id="KW-0238">DNA-binding</keyword>
<dbReference type="EMBL" id="JACHXD010000006">
    <property type="protein sequence ID" value="MBB3119502.1"/>
    <property type="molecule type" value="Genomic_DNA"/>
</dbReference>
<evidence type="ECO:0000256" key="6">
    <source>
        <dbReference type="PROSITE-ProRule" id="PRU00335"/>
    </source>
</evidence>
<feature type="domain" description="HTH tetR-type" evidence="7">
    <location>
        <begin position="2"/>
        <end position="62"/>
    </location>
</feature>
<comment type="function">
    <text evidence="1">TetR is the repressor of the tetracycline resistance element; its N-terminal region forms a helix-turn-helix structure and binds DNA. Binding of tetracycline to TetR reduces the repressor affinity for the tetracycline resistance gene (tetA) promoter operator sites.</text>
</comment>
<dbReference type="GO" id="GO:0046677">
    <property type="term" value="P:response to antibiotic"/>
    <property type="evidence" value="ECO:0007669"/>
    <property type="project" value="InterPro"/>
</dbReference>
<dbReference type="InterPro" id="IPR003012">
    <property type="entry name" value="Tet_transcr_reg_TetR"/>
</dbReference>
<name>A0A7W5BAB5_9BURK</name>
<evidence type="ECO:0000256" key="4">
    <source>
        <dbReference type="ARBA" id="ARBA00023125"/>
    </source>
</evidence>
<dbReference type="AlphaFoldDB" id="A0A7W5BAB5"/>
<dbReference type="InterPro" id="IPR001647">
    <property type="entry name" value="HTH_TetR"/>
</dbReference>
<keyword evidence="2" id="KW-0678">Repressor</keyword>
<dbReference type="Pfam" id="PF02909">
    <property type="entry name" value="TetR_C_1"/>
    <property type="match status" value="1"/>
</dbReference>
<dbReference type="InterPro" id="IPR036271">
    <property type="entry name" value="Tet_transcr_reg_TetR-rel_C_sf"/>
</dbReference>
<dbReference type="PRINTS" id="PR00455">
    <property type="entry name" value="HTHTETR"/>
</dbReference>
<dbReference type="RefSeq" id="WP_183441333.1">
    <property type="nucleotide sequence ID" value="NZ_JACHXD010000006.1"/>
</dbReference>
<dbReference type="GO" id="GO:0000976">
    <property type="term" value="F:transcription cis-regulatory region binding"/>
    <property type="evidence" value="ECO:0007669"/>
    <property type="project" value="TreeGrafter"/>
</dbReference>
<dbReference type="Pfam" id="PF00440">
    <property type="entry name" value="TetR_N"/>
    <property type="match status" value="1"/>
</dbReference>
<keyword evidence="5" id="KW-0804">Transcription</keyword>
<reference evidence="8 9" key="1">
    <citation type="submission" date="2020-08" db="EMBL/GenBank/DDBJ databases">
        <title>Genomic Encyclopedia of Type Strains, Phase III (KMG-III): the genomes of soil and plant-associated and newly described type strains.</title>
        <authorList>
            <person name="Whitman W."/>
        </authorList>
    </citation>
    <scope>NUCLEOTIDE SEQUENCE [LARGE SCALE GENOMIC DNA]</scope>
    <source>
        <strain evidence="8 9">CECT 8897</strain>
    </source>
</reference>
<dbReference type="PROSITE" id="PS50977">
    <property type="entry name" value="HTH_TETR_2"/>
    <property type="match status" value="1"/>
</dbReference>
<dbReference type="InterPro" id="IPR023772">
    <property type="entry name" value="DNA-bd_HTH_TetR-type_CS"/>
</dbReference>
<gene>
    <name evidence="8" type="ORF">FHS03_002554</name>
</gene>
<dbReference type="PANTHER" id="PTHR30055">
    <property type="entry name" value="HTH-TYPE TRANSCRIPTIONAL REGULATOR RUTR"/>
    <property type="match status" value="1"/>
</dbReference>
<keyword evidence="9" id="KW-1185">Reference proteome</keyword>
<feature type="DNA-binding region" description="H-T-H motif" evidence="6">
    <location>
        <begin position="25"/>
        <end position="44"/>
    </location>
</feature>
<dbReference type="NCBIfam" id="NF010319">
    <property type="entry name" value="PRK13756.1"/>
    <property type="match status" value="1"/>
</dbReference>
<dbReference type="GO" id="GO:0003700">
    <property type="term" value="F:DNA-binding transcription factor activity"/>
    <property type="evidence" value="ECO:0007669"/>
    <property type="project" value="TreeGrafter"/>
</dbReference>
<evidence type="ECO:0000313" key="8">
    <source>
        <dbReference type="EMBL" id="MBB3119502.1"/>
    </source>
</evidence>
<dbReference type="PROSITE" id="PS01081">
    <property type="entry name" value="HTH_TETR_1"/>
    <property type="match status" value="1"/>
</dbReference>
<keyword evidence="3" id="KW-0805">Transcription regulation</keyword>
<evidence type="ECO:0000256" key="2">
    <source>
        <dbReference type="ARBA" id="ARBA00022491"/>
    </source>
</evidence>